<dbReference type="Proteomes" id="UP000008332">
    <property type="component" value="Chromosome"/>
</dbReference>
<keyword evidence="4" id="KW-0012">Acyltransferase</keyword>
<feature type="transmembrane region" description="Helical" evidence="1">
    <location>
        <begin position="36"/>
        <end position="56"/>
    </location>
</feature>
<keyword evidence="1" id="KW-0812">Transmembrane</keyword>
<dbReference type="PANTHER" id="PTHR23028:SF53">
    <property type="entry name" value="ACYL_TRANSF_3 DOMAIN-CONTAINING PROTEIN"/>
    <property type="match status" value="1"/>
</dbReference>
<dbReference type="EMBL" id="CP000267">
    <property type="protein sequence ID" value="ABD68436.1"/>
    <property type="molecule type" value="Genomic_DNA"/>
</dbReference>
<dbReference type="GO" id="GO:0016020">
    <property type="term" value="C:membrane"/>
    <property type="evidence" value="ECO:0007669"/>
    <property type="project" value="TreeGrafter"/>
</dbReference>
<feature type="transmembrane region" description="Helical" evidence="1">
    <location>
        <begin position="165"/>
        <end position="185"/>
    </location>
</feature>
<dbReference type="PANTHER" id="PTHR23028">
    <property type="entry name" value="ACETYLTRANSFERASE"/>
    <property type="match status" value="1"/>
</dbReference>
<dbReference type="STRING" id="338969.Rfer_0685"/>
<protein>
    <submittedName>
        <fullName evidence="4">Acyltransferase 3</fullName>
    </submittedName>
</protein>
<feature type="domain" description="SGNH" evidence="3">
    <location>
        <begin position="394"/>
        <end position="647"/>
    </location>
</feature>
<feature type="transmembrane region" description="Helical" evidence="1">
    <location>
        <begin position="348"/>
        <end position="370"/>
    </location>
</feature>
<dbReference type="OrthoDB" id="9814807at2"/>
<feature type="transmembrane region" description="Helical" evidence="1">
    <location>
        <begin position="249"/>
        <end position="266"/>
    </location>
</feature>
<dbReference type="HOGENOM" id="CLU_005679_10_4_4"/>
<keyword evidence="4" id="KW-0808">Transferase</keyword>
<feature type="transmembrane region" description="Helical" evidence="1">
    <location>
        <begin position="77"/>
        <end position="96"/>
    </location>
</feature>
<feature type="transmembrane region" description="Helical" evidence="1">
    <location>
        <begin position="287"/>
        <end position="307"/>
    </location>
</feature>
<organism evidence="4 5">
    <name type="scientific">Albidiferax ferrireducens (strain ATCC BAA-621 / DSM 15236 / T118)</name>
    <name type="common">Rhodoferax ferrireducens</name>
    <dbReference type="NCBI Taxonomy" id="338969"/>
    <lineage>
        <taxon>Bacteria</taxon>
        <taxon>Pseudomonadati</taxon>
        <taxon>Pseudomonadota</taxon>
        <taxon>Betaproteobacteria</taxon>
        <taxon>Burkholderiales</taxon>
        <taxon>Comamonadaceae</taxon>
        <taxon>Rhodoferax</taxon>
    </lineage>
</organism>
<reference evidence="5" key="1">
    <citation type="submission" date="2006-02" db="EMBL/GenBank/DDBJ databases">
        <title>Complete sequence of chromosome of Rhodoferax ferrireducens DSM 15236.</title>
        <authorList>
            <person name="Copeland A."/>
            <person name="Lucas S."/>
            <person name="Lapidus A."/>
            <person name="Barry K."/>
            <person name="Detter J.C."/>
            <person name="Glavina del Rio T."/>
            <person name="Hammon N."/>
            <person name="Israni S."/>
            <person name="Pitluck S."/>
            <person name="Brettin T."/>
            <person name="Bruce D."/>
            <person name="Han C."/>
            <person name="Tapia R."/>
            <person name="Gilna P."/>
            <person name="Kiss H."/>
            <person name="Schmutz J."/>
            <person name="Larimer F."/>
            <person name="Land M."/>
            <person name="Kyrpides N."/>
            <person name="Ivanova N."/>
            <person name="Richardson P."/>
        </authorList>
    </citation>
    <scope>NUCLEOTIDE SEQUENCE [LARGE SCALE GENOMIC DNA]</scope>
    <source>
        <strain evidence="5">ATCC BAA-621 / DSM 15236 / T118</strain>
    </source>
</reference>
<dbReference type="Pfam" id="PF01757">
    <property type="entry name" value="Acyl_transf_3"/>
    <property type="match status" value="1"/>
</dbReference>
<evidence type="ECO:0000313" key="5">
    <source>
        <dbReference type="Proteomes" id="UP000008332"/>
    </source>
</evidence>
<feature type="domain" description="Acyltransferase 3" evidence="2">
    <location>
        <begin position="11"/>
        <end position="334"/>
    </location>
</feature>
<dbReference type="GO" id="GO:0009103">
    <property type="term" value="P:lipopolysaccharide biosynthetic process"/>
    <property type="evidence" value="ECO:0007669"/>
    <property type="project" value="TreeGrafter"/>
</dbReference>
<sequence>MSDTLKLPRLDIQALRGLAVLMVVLYHTKIGMLESGYLGVDVFFVISGFLITTLVANGIHRKTFRLSEFYFRRAKRLLPAAYVAFLVTALCAPWFLNQQELRDFATQVAGAMTFTGNIVLWQQTGYFEGAGDLKPLLHVWSLSIEEQYYFLLPATLLLTRPKRWLWGAIAIVLISLGLCVVGGIFKPIATFYLLPTRAWELLIGSVGALWLLRPQDDQHRIINRLVRLLFVPSVLCLLVLPFLPSVGVHPGLNALLVCVATLVVILRNSQELNTAWPTRLMARIGDFSYSLYLVHWPIIAFMKNAWLGNNPELPLQLRLLTLVLSFGLAYTLYRLVEDPIRKQNFEFSAPLIAGVTLSSALLIAMTPFYILQTKSEQITLGDARAINPGFSVSCDYEATFTPKSECKNKKNPGLLVWGDSYAMHLIPGLVQQWSNGVMQATMSGCGPFLGLAPRRKINGELDSRDQAWAERCIGFNQSVIDFLRTSPSITTVVLSSPFAAYFDTAYEHVFLDGKSFVSRPVDTSSAIAGLRATVENLRVIGKKVVLIAPPPSSGFDIGACLERQLSGKVILGRLNGCVIDKAEYQFKRADVLIFLNAITSAADLSVIRFDPWLCKERTCDTLLDGTMIYRDAGHLSVAGSKMLADRMQLGKLIREQAK</sequence>
<dbReference type="InterPro" id="IPR002656">
    <property type="entry name" value="Acyl_transf_3_dom"/>
</dbReference>
<dbReference type="InterPro" id="IPR050879">
    <property type="entry name" value="Acyltransferase_3"/>
</dbReference>
<evidence type="ECO:0000259" key="2">
    <source>
        <dbReference type="Pfam" id="PF01757"/>
    </source>
</evidence>
<keyword evidence="1" id="KW-1133">Transmembrane helix</keyword>
<accession>Q220W7</accession>
<evidence type="ECO:0000313" key="4">
    <source>
        <dbReference type="EMBL" id="ABD68436.1"/>
    </source>
</evidence>
<dbReference type="Pfam" id="PF19040">
    <property type="entry name" value="SGNH"/>
    <property type="match status" value="1"/>
</dbReference>
<evidence type="ECO:0000259" key="3">
    <source>
        <dbReference type="Pfam" id="PF19040"/>
    </source>
</evidence>
<keyword evidence="5" id="KW-1185">Reference proteome</keyword>
<keyword evidence="1" id="KW-0472">Membrane</keyword>
<gene>
    <name evidence="4" type="ordered locus">Rfer_0685</name>
</gene>
<name>Q220W7_ALBFT</name>
<dbReference type="InterPro" id="IPR043968">
    <property type="entry name" value="SGNH"/>
</dbReference>
<dbReference type="KEGG" id="rfr:Rfer_0685"/>
<dbReference type="eggNOG" id="COG1835">
    <property type="taxonomic scope" value="Bacteria"/>
</dbReference>
<feature type="transmembrane region" description="Helical" evidence="1">
    <location>
        <begin position="319"/>
        <end position="336"/>
    </location>
</feature>
<proteinExistence type="predicted"/>
<evidence type="ECO:0000256" key="1">
    <source>
        <dbReference type="SAM" id="Phobius"/>
    </source>
</evidence>
<dbReference type="GO" id="GO:0016747">
    <property type="term" value="F:acyltransferase activity, transferring groups other than amino-acyl groups"/>
    <property type="evidence" value="ECO:0007669"/>
    <property type="project" value="InterPro"/>
</dbReference>
<feature type="transmembrane region" description="Helical" evidence="1">
    <location>
        <begin position="224"/>
        <end position="243"/>
    </location>
</feature>
<feature type="transmembrane region" description="Helical" evidence="1">
    <location>
        <begin position="137"/>
        <end position="158"/>
    </location>
</feature>
<dbReference type="AlphaFoldDB" id="Q220W7"/>
<feature type="transmembrane region" description="Helical" evidence="1">
    <location>
        <begin position="191"/>
        <end position="212"/>
    </location>
</feature>